<dbReference type="InParanoid" id="A0A2I1DME0"/>
<dbReference type="Proteomes" id="UP000234329">
    <property type="component" value="Unassembled WGS sequence"/>
</dbReference>
<organism evidence="1 2">
    <name type="scientific">Acidithiobacillus marinus</name>
    <dbReference type="NCBI Taxonomy" id="187490"/>
    <lineage>
        <taxon>Bacteria</taxon>
        <taxon>Pseudomonadati</taxon>
        <taxon>Pseudomonadota</taxon>
        <taxon>Acidithiobacillia</taxon>
        <taxon>Acidithiobacillales</taxon>
        <taxon>Acidithiobacillaceae</taxon>
        <taxon>Acidithiobacillus</taxon>
    </lineage>
</organism>
<evidence type="ECO:0000313" key="2">
    <source>
        <dbReference type="Proteomes" id="UP000234329"/>
    </source>
</evidence>
<dbReference type="EMBL" id="MXAV01000027">
    <property type="protein sequence ID" value="PKY11027.1"/>
    <property type="molecule type" value="Genomic_DNA"/>
</dbReference>
<comment type="caution">
    <text evidence="1">The sequence shown here is derived from an EMBL/GenBank/DDBJ whole genome shotgun (WGS) entry which is preliminary data.</text>
</comment>
<evidence type="ECO:0000313" key="1">
    <source>
        <dbReference type="EMBL" id="PKY11027.1"/>
    </source>
</evidence>
<dbReference type="RefSeq" id="WP_101537621.1">
    <property type="nucleotide sequence ID" value="NZ_MXAV01000027.1"/>
</dbReference>
<proteinExistence type="predicted"/>
<gene>
    <name evidence="1" type="ORF">B1757_06870</name>
</gene>
<name>A0A2I1DME0_9PROT</name>
<keyword evidence="2" id="KW-1185">Reference proteome</keyword>
<reference evidence="1 2" key="1">
    <citation type="submission" date="2017-03" db="EMBL/GenBank/DDBJ databases">
        <title>Draft genime sequence of the acidophilic sulfur-oxidizing bacterium Acidithiobacillus sp. SH, isolated from seawater.</title>
        <authorList>
            <person name="Sharmin S."/>
            <person name="Tokuhisa M."/>
            <person name="Kanao T."/>
            <person name="Kamimura K."/>
        </authorList>
    </citation>
    <scope>NUCLEOTIDE SEQUENCE [LARGE SCALE GENOMIC DNA]</scope>
    <source>
        <strain evidence="1 2">SH</strain>
    </source>
</reference>
<sequence length="86" mass="9892">MRSETVSQATPQLLTAEEAAAALRKTPQGFREAMCRGRAPWSVWLRERRVKLGRRYLYRTMDIAKVQECGDQVALVDSPKVIHLHR</sequence>
<accession>A0A2I1DME0</accession>
<dbReference type="AlphaFoldDB" id="A0A2I1DME0"/>
<dbReference type="OrthoDB" id="9958187at2"/>
<protein>
    <recommendedName>
        <fullName evidence="3">DNA-binding protein</fullName>
    </recommendedName>
</protein>
<evidence type="ECO:0008006" key="3">
    <source>
        <dbReference type="Google" id="ProtNLM"/>
    </source>
</evidence>